<protein>
    <submittedName>
        <fullName evidence="1">Uncharacterized protein</fullName>
    </submittedName>
</protein>
<keyword evidence="2" id="KW-1185">Reference proteome</keyword>
<name>A0A6A4CK70_9STRA</name>
<proteinExistence type="predicted"/>
<reference evidence="1 2" key="1">
    <citation type="submission" date="2018-08" db="EMBL/GenBank/DDBJ databases">
        <title>Genomic investigation of the strawberry pathogen Phytophthora fragariae indicates pathogenicity is determined by transcriptional variation in three key races.</title>
        <authorList>
            <person name="Adams T.M."/>
            <person name="Armitage A.D."/>
            <person name="Sobczyk M.K."/>
            <person name="Bates H.J."/>
            <person name="Dunwell J.M."/>
            <person name="Nellist C.F."/>
            <person name="Harrison R.J."/>
        </authorList>
    </citation>
    <scope>NUCLEOTIDE SEQUENCE [LARGE SCALE GENOMIC DNA]</scope>
    <source>
        <strain evidence="1 2">SCRP333</strain>
    </source>
</reference>
<comment type="caution">
    <text evidence="1">The sequence shown here is derived from an EMBL/GenBank/DDBJ whole genome shotgun (WGS) entry which is preliminary data.</text>
</comment>
<dbReference type="Proteomes" id="UP000434957">
    <property type="component" value="Unassembled WGS sequence"/>
</dbReference>
<evidence type="ECO:0000313" key="2">
    <source>
        <dbReference type="Proteomes" id="UP000434957"/>
    </source>
</evidence>
<accession>A0A6A4CK70</accession>
<dbReference type="EMBL" id="QXFT01003213">
    <property type="protein sequence ID" value="KAE9288091.1"/>
    <property type="molecule type" value="Genomic_DNA"/>
</dbReference>
<evidence type="ECO:0000313" key="1">
    <source>
        <dbReference type="EMBL" id="KAE9288091.1"/>
    </source>
</evidence>
<sequence length="125" mass="13755">MGPSLLTSLLAVTLPFRSQPKFGELHLVEQIVSMSVGSSVEPPLTRDHRLVWLVELCCVVLPPKLDVPAALVGVSDSVSRDGLSRYGHELDVHRQHAVGSSARAAVEQKVVARAQKFYYHREQSD</sequence>
<organism evidence="1 2">
    <name type="scientific">Phytophthora rubi</name>
    <dbReference type="NCBI Taxonomy" id="129364"/>
    <lineage>
        <taxon>Eukaryota</taxon>
        <taxon>Sar</taxon>
        <taxon>Stramenopiles</taxon>
        <taxon>Oomycota</taxon>
        <taxon>Peronosporomycetes</taxon>
        <taxon>Peronosporales</taxon>
        <taxon>Peronosporaceae</taxon>
        <taxon>Phytophthora</taxon>
    </lineage>
</organism>
<gene>
    <name evidence="1" type="ORF">PR003_g25886</name>
</gene>
<dbReference type="AlphaFoldDB" id="A0A6A4CK70"/>